<evidence type="ECO:0000313" key="1">
    <source>
        <dbReference type="EMBL" id="AII28370.1"/>
    </source>
</evidence>
<dbReference type="Proteomes" id="UP000030157">
    <property type="component" value="Segment"/>
</dbReference>
<proteinExistence type="predicted"/>
<protein>
    <submittedName>
        <fullName evidence="1">Uncharacterized protein</fullName>
    </submittedName>
</protein>
<reference evidence="1" key="1">
    <citation type="submission" date="2014-05" db="EMBL/GenBank/DDBJ databases">
        <title>Complete genome sequence of Enterococcus faecalis bacteriophage ECP3.</title>
        <authorList>
            <person name="Kang H.-Y."/>
            <person name="Kim S."/>
            <person name="Kim J."/>
        </authorList>
    </citation>
    <scope>NUCLEOTIDE SEQUENCE [LARGE SCALE GENOMIC DNA]</scope>
    <source>
        <strain evidence="1">ECP3</strain>
    </source>
</reference>
<organism evidence="1 2">
    <name type="scientific">Enterococcus phage ECP3</name>
    <dbReference type="NCBI Taxonomy" id="1498168"/>
    <lineage>
        <taxon>Viruses</taxon>
        <taxon>Duplodnaviria</taxon>
        <taxon>Heunggongvirae</taxon>
        <taxon>Uroviricota</taxon>
        <taxon>Caudoviricetes</taxon>
        <taxon>Herelleviridae</taxon>
        <taxon>Brockvirinae</taxon>
        <taxon>Kochikohdavirus</taxon>
        <taxon>Kochikohdavirus ECP3</taxon>
    </lineage>
</organism>
<keyword evidence="2" id="KW-1185">Reference proteome</keyword>
<accession>A0A096XSU7</accession>
<dbReference type="EMBL" id="KJ801817">
    <property type="protein sequence ID" value="AII28370.1"/>
    <property type="molecule type" value="Genomic_DNA"/>
</dbReference>
<sequence length="59" mass="6759">MSNKTLGQRVIDANKEINDKLNESSIIRKQIEELEEQEAILLSDVEDLLDYLENIGVDL</sequence>
<name>A0A096XSU7_9CAUD</name>
<evidence type="ECO:0000313" key="2">
    <source>
        <dbReference type="Proteomes" id="UP000030157"/>
    </source>
</evidence>
<dbReference type="RefSeq" id="YP_009147011.1">
    <property type="nucleotide sequence ID" value="NC_027335.2"/>
</dbReference>
<dbReference type="GeneID" id="24628059"/>